<keyword evidence="5" id="KW-0966">Cell projection</keyword>
<feature type="domain" description="Tectonic-1-3" evidence="8">
    <location>
        <begin position="334"/>
        <end position="526"/>
    </location>
</feature>
<comment type="caution">
    <text evidence="9">The sequence shown here is derived from an EMBL/GenBank/DDBJ whole genome shotgun (WGS) entry which is preliminary data.</text>
</comment>
<keyword evidence="3" id="KW-0970">Cilium biogenesis/degradation</keyword>
<dbReference type="PANTHER" id="PTHR12968:SF2">
    <property type="entry name" value="B9 DOMAIN-CONTAINING PROTEIN 2"/>
    <property type="match status" value="1"/>
</dbReference>
<gene>
    <name evidence="9" type="ORF">KGM_215821</name>
</gene>
<dbReference type="Proteomes" id="UP000007151">
    <property type="component" value="Unassembled WGS sequence"/>
</dbReference>
<keyword evidence="2" id="KW-0963">Cytoplasm</keyword>
<accession>A0A212ESV8</accession>
<evidence type="ECO:0000313" key="9">
    <source>
        <dbReference type="EMBL" id="OWR44586.1"/>
    </source>
</evidence>
<evidence type="ECO:0000256" key="4">
    <source>
        <dbReference type="ARBA" id="ARBA00023212"/>
    </source>
</evidence>
<protein>
    <recommendedName>
        <fullName evidence="7">B9 domain-containing protein 2</fullName>
    </recommendedName>
</protein>
<evidence type="ECO:0000256" key="7">
    <source>
        <dbReference type="ARBA" id="ARBA00039272"/>
    </source>
</evidence>
<sequence length="576" mass="65108">MAEFHFFGQITSASNFSETHSLFCHYSLQAGPNWTLVSGFSEGQTACGKADYKKRVIWAQHIDLHYVSRGMQGWPKLIVQVSCLDEIGRSWVVGYGSSSIPAVPGFHRIEIPCWVPAATTITDKLKQDFIGGSNQLTDTDIIYLGSDRSKLNTQSKGTVKLDIYVLLRNFAKFEIPIMQCNNYCGGTKAIKFLRNEEIKCLVKLQDLHMLNVIKSSEDTNIISPTVTAINSTVLNCSSVECVKWTLLICDDSDCLPYNKSLHEPTCSESYCNNIAVKVDYLFYCNESVITKAVIKLHVTRVSMSQQVVNQEIKINFYMTNDSIDNVVQLSGNIGYIKGLPIIASYSINNHTKDFFNNTVPKKRDITVPINRNGVCLLTNITKNILIFGQNKRMKCRLFLKRSTKIFNGTDECLRIQHQINTFLGASKKFFISPYGNPHGIGDEKWLGMDVLNNDVIYGEYRAKSSKLLCFNIVKSISFVFAFADTGQTKQENQILNARIEGSAENVTFDVEDLSLVLSIDTYFVDVSVPPMADFPEARHLNIRFPKDLINFPSNKSNYFQSYYFLICMNFMLCLIK</sequence>
<evidence type="ECO:0000313" key="10">
    <source>
        <dbReference type="Proteomes" id="UP000007151"/>
    </source>
</evidence>
<dbReference type="GO" id="GO:0060271">
    <property type="term" value="P:cilium assembly"/>
    <property type="evidence" value="ECO:0007669"/>
    <property type="project" value="TreeGrafter"/>
</dbReference>
<evidence type="ECO:0000259" key="8">
    <source>
        <dbReference type="Pfam" id="PF07773"/>
    </source>
</evidence>
<dbReference type="KEGG" id="dpl:KGM_215821"/>
<evidence type="ECO:0000256" key="5">
    <source>
        <dbReference type="ARBA" id="ARBA00023273"/>
    </source>
</evidence>
<dbReference type="InParanoid" id="A0A212ESV8"/>
<dbReference type="Pfam" id="PF07162">
    <property type="entry name" value="B9-C2"/>
    <property type="match status" value="1"/>
</dbReference>
<dbReference type="STRING" id="278856.A0A212ESV8"/>
<reference evidence="9 10" key="1">
    <citation type="journal article" date="2011" name="Cell">
        <title>The monarch butterfly genome yields insights into long-distance migration.</title>
        <authorList>
            <person name="Zhan S."/>
            <person name="Merlin C."/>
            <person name="Boore J.L."/>
            <person name="Reppert S.M."/>
        </authorList>
    </citation>
    <scope>NUCLEOTIDE SEQUENCE [LARGE SCALE GENOMIC DNA]</scope>
    <source>
        <strain evidence="9">F-2</strain>
    </source>
</reference>
<dbReference type="EMBL" id="AGBW02012699">
    <property type="protein sequence ID" value="OWR44586.1"/>
    <property type="molecule type" value="Genomic_DNA"/>
</dbReference>
<name>A0A212ESV8_DANPL</name>
<comment type="subcellular location">
    <subcellularLocation>
        <location evidence="1">Cytoplasm</location>
        <location evidence="1">Cytoskeleton</location>
        <location evidence="1">Cilium basal body</location>
    </subcellularLocation>
</comment>
<dbReference type="InterPro" id="IPR011677">
    <property type="entry name" value="TCTN1-3_dom"/>
</dbReference>
<dbReference type="PANTHER" id="PTHR12968">
    <property type="entry name" value="B9 DOMAIN-CONTAINING"/>
    <property type="match status" value="1"/>
</dbReference>
<organism evidence="9 10">
    <name type="scientific">Danaus plexippus plexippus</name>
    <dbReference type="NCBI Taxonomy" id="278856"/>
    <lineage>
        <taxon>Eukaryota</taxon>
        <taxon>Metazoa</taxon>
        <taxon>Ecdysozoa</taxon>
        <taxon>Arthropoda</taxon>
        <taxon>Hexapoda</taxon>
        <taxon>Insecta</taxon>
        <taxon>Pterygota</taxon>
        <taxon>Neoptera</taxon>
        <taxon>Endopterygota</taxon>
        <taxon>Lepidoptera</taxon>
        <taxon>Glossata</taxon>
        <taxon>Ditrysia</taxon>
        <taxon>Papilionoidea</taxon>
        <taxon>Nymphalidae</taxon>
        <taxon>Danainae</taxon>
        <taxon>Danaini</taxon>
        <taxon>Danaina</taxon>
        <taxon>Danaus</taxon>
        <taxon>Danaus</taxon>
    </lineage>
</organism>
<dbReference type="InterPro" id="IPR010796">
    <property type="entry name" value="C2_B9-type_dom"/>
</dbReference>
<evidence type="ECO:0000256" key="1">
    <source>
        <dbReference type="ARBA" id="ARBA00004120"/>
    </source>
</evidence>
<dbReference type="eggNOG" id="KOG4028">
    <property type="taxonomic scope" value="Eukaryota"/>
</dbReference>
<evidence type="ECO:0000256" key="3">
    <source>
        <dbReference type="ARBA" id="ARBA00022794"/>
    </source>
</evidence>
<comment type="similarity">
    <text evidence="6">Belongs to the B9D family.</text>
</comment>
<dbReference type="AlphaFoldDB" id="A0A212ESV8"/>
<keyword evidence="4" id="KW-0206">Cytoskeleton</keyword>
<proteinExistence type="inferred from homology"/>
<dbReference type="PROSITE" id="PS51381">
    <property type="entry name" value="C2_B9"/>
    <property type="match status" value="1"/>
</dbReference>
<dbReference type="GO" id="GO:0036038">
    <property type="term" value="C:MKS complex"/>
    <property type="evidence" value="ECO:0007669"/>
    <property type="project" value="TreeGrafter"/>
</dbReference>
<evidence type="ECO:0000256" key="6">
    <source>
        <dbReference type="ARBA" id="ARBA00038411"/>
    </source>
</evidence>
<dbReference type="Pfam" id="PF07773">
    <property type="entry name" value="TCTN_DUF1619"/>
    <property type="match status" value="1"/>
</dbReference>
<keyword evidence="10" id="KW-1185">Reference proteome</keyword>
<evidence type="ECO:0000256" key="2">
    <source>
        <dbReference type="ARBA" id="ARBA00022490"/>
    </source>
</evidence>